<organism evidence="1 2">
    <name type="scientific">Kitasatospora acidiphila</name>
    <dbReference type="NCBI Taxonomy" id="2567942"/>
    <lineage>
        <taxon>Bacteria</taxon>
        <taxon>Bacillati</taxon>
        <taxon>Actinomycetota</taxon>
        <taxon>Actinomycetes</taxon>
        <taxon>Kitasatosporales</taxon>
        <taxon>Streptomycetaceae</taxon>
        <taxon>Kitasatospora</taxon>
    </lineage>
</organism>
<sequence>MRLYPQLPATIVEARNGVLAVFLHDADADTFDAWVRELGLEEWPPSEYEYRGETHWKLKAVGRYAEVQVEVSAYPAPQRGSAVAA</sequence>
<dbReference type="RefSeq" id="WP_141635356.1">
    <property type="nucleotide sequence ID" value="NZ_VIGB01000003.1"/>
</dbReference>
<accession>A0A540W6Z9</accession>
<proteinExistence type="predicted"/>
<name>A0A540W6Z9_9ACTN</name>
<evidence type="ECO:0008006" key="3">
    <source>
        <dbReference type="Google" id="ProtNLM"/>
    </source>
</evidence>
<protein>
    <recommendedName>
        <fullName evidence="3">Glyoxalase-like domain-containing protein</fullName>
    </recommendedName>
</protein>
<gene>
    <name evidence="1" type="ORF">E6W39_24455</name>
</gene>
<keyword evidence="2" id="KW-1185">Reference proteome</keyword>
<comment type="caution">
    <text evidence="1">The sequence shown here is derived from an EMBL/GenBank/DDBJ whole genome shotgun (WGS) entry which is preliminary data.</text>
</comment>
<dbReference type="EMBL" id="VIGB01000003">
    <property type="protein sequence ID" value="TQF04801.1"/>
    <property type="molecule type" value="Genomic_DNA"/>
</dbReference>
<dbReference type="Proteomes" id="UP000319103">
    <property type="component" value="Unassembled WGS sequence"/>
</dbReference>
<reference evidence="1 2" key="1">
    <citation type="submission" date="2019-06" db="EMBL/GenBank/DDBJ databases">
        <title>Description of Kitasatospora acidophila sp. nov. isolated from pine grove soil, and reclassification of Streptomyces novaecaesareae to Kitasatospora novaeceasareae comb. nov.</title>
        <authorList>
            <person name="Kim M.J."/>
        </authorList>
    </citation>
    <scope>NUCLEOTIDE SEQUENCE [LARGE SCALE GENOMIC DNA]</scope>
    <source>
        <strain evidence="1 2">MMS16-CNU292</strain>
    </source>
</reference>
<evidence type="ECO:0000313" key="2">
    <source>
        <dbReference type="Proteomes" id="UP000319103"/>
    </source>
</evidence>
<evidence type="ECO:0000313" key="1">
    <source>
        <dbReference type="EMBL" id="TQF04801.1"/>
    </source>
</evidence>
<dbReference type="AlphaFoldDB" id="A0A540W6Z9"/>